<dbReference type="Proteomes" id="UP000612282">
    <property type="component" value="Unassembled WGS sequence"/>
</dbReference>
<evidence type="ECO:0000313" key="3">
    <source>
        <dbReference type="Proteomes" id="UP000612282"/>
    </source>
</evidence>
<evidence type="ECO:0000313" key="2">
    <source>
        <dbReference type="EMBL" id="GID60447.1"/>
    </source>
</evidence>
<dbReference type="RefSeq" id="WP_203807472.1">
    <property type="nucleotide sequence ID" value="NZ_BAAAQE010000112.1"/>
</dbReference>
<protein>
    <submittedName>
        <fullName evidence="2">Uncharacterized protein</fullName>
    </submittedName>
</protein>
<evidence type="ECO:0000256" key="1">
    <source>
        <dbReference type="SAM" id="Phobius"/>
    </source>
</evidence>
<sequence>MLETHYLEVLHALRAATPLMIAWLAVVGTFRLLRAFTDAALGITTGLVTAFVVIRFLRGYFGLQAGEETDFCGAGQGWSIRRQGELGVYPHTAHRISFEQMC</sequence>
<keyword evidence="1" id="KW-0472">Membrane</keyword>
<name>A0ABQ3XPK7_9ACTN</name>
<keyword evidence="1" id="KW-0812">Transmembrane</keyword>
<feature type="transmembrane region" description="Helical" evidence="1">
    <location>
        <begin position="39"/>
        <end position="57"/>
    </location>
</feature>
<keyword evidence="1" id="KW-1133">Transmembrane helix</keyword>
<keyword evidence="3" id="KW-1185">Reference proteome</keyword>
<dbReference type="EMBL" id="BOMG01000108">
    <property type="protein sequence ID" value="GID60447.1"/>
    <property type="molecule type" value="Genomic_DNA"/>
</dbReference>
<accession>A0ABQ3XPK7</accession>
<gene>
    <name evidence="2" type="ORF">Aco03nite_088510</name>
</gene>
<proteinExistence type="predicted"/>
<organism evidence="2 3">
    <name type="scientific">Actinoplanes couchii</name>
    <dbReference type="NCBI Taxonomy" id="403638"/>
    <lineage>
        <taxon>Bacteria</taxon>
        <taxon>Bacillati</taxon>
        <taxon>Actinomycetota</taxon>
        <taxon>Actinomycetes</taxon>
        <taxon>Micromonosporales</taxon>
        <taxon>Micromonosporaceae</taxon>
        <taxon>Actinoplanes</taxon>
    </lineage>
</organism>
<reference evidence="2 3" key="1">
    <citation type="submission" date="2021-01" db="EMBL/GenBank/DDBJ databases">
        <title>Whole genome shotgun sequence of Actinoplanes couchii NBRC 106145.</title>
        <authorList>
            <person name="Komaki H."/>
            <person name="Tamura T."/>
        </authorList>
    </citation>
    <scope>NUCLEOTIDE SEQUENCE [LARGE SCALE GENOMIC DNA]</scope>
    <source>
        <strain evidence="2 3">NBRC 106145</strain>
    </source>
</reference>
<feature type="transmembrane region" description="Helical" evidence="1">
    <location>
        <begin position="12"/>
        <end position="33"/>
    </location>
</feature>
<comment type="caution">
    <text evidence="2">The sequence shown here is derived from an EMBL/GenBank/DDBJ whole genome shotgun (WGS) entry which is preliminary data.</text>
</comment>